<dbReference type="RefSeq" id="WP_052604957.1">
    <property type="nucleotide sequence ID" value="NZ_JXYS01000027.1"/>
</dbReference>
<evidence type="ECO:0000313" key="2">
    <source>
        <dbReference type="EMBL" id="KJF17909.1"/>
    </source>
</evidence>
<comment type="caution">
    <text evidence="2">The sequence shown here is derived from an EMBL/GenBank/DDBJ whole genome shotgun (WGS) entry which is preliminary data.</text>
</comment>
<sequence length="194" mass="21485">MEITFANLIKLKCRLHILSIKKMQQNRNGQVKSNPMDVRQFRQSIVTPSGDITLLRRPVIVTTISLIAVIIDTIPLHHWLLKLKADHNLLLPYTIISDSIKILTFAGLLNWGRYGAIILLFALSILTIATNGIARANIYLTIAICIVVAIGLILSMPLLISSAILTFTALAIMGMFVILIASTIAFIILMIRKS</sequence>
<keyword evidence="1" id="KW-0472">Membrane</keyword>
<accession>A0A0D8HJ75</accession>
<evidence type="ECO:0000256" key="1">
    <source>
        <dbReference type="SAM" id="Phobius"/>
    </source>
</evidence>
<feature type="transmembrane region" description="Helical" evidence="1">
    <location>
        <begin position="100"/>
        <end position="126"/>
    </location>
</feature>
<feature type="transmembrane region" description="Helical" evidence="1">
    <location>
        <begin position="138"/>
        <end position="160"/>
    </location>
</feature>
<keyword evidence="1" id="KW-0812">Transmembrane</keyword>
<organism evidence="2 3">
    <name type="scientific">Acidithrix ferrooxidans</name>
    <dbReference type="NCBI Taxonomy" id="1280514"/>
    <lineage>
        <taxon>Bacteria</taxon>
        <taxon>Bacillati</taxon>
        <taxon>Actinomycetota</taxon>
        <taxon>Acidimicrobiia</taxon>
        <taxon>Acidimicrobiales</taxon>
        <taxon>Acidimicrobiaceae</taxon>
        <taxon>Acidithrix</taxon>
    </lineage>
</organism>
<keyword evidence="3" id="KW-1185">Reference proteome</keyword>
<evidence type="ECO:0000313" key="3">
    <source>
        <dbReference type="Proteomes" id="UP000032360"/>
    </source>
</evidence>
<protein>
    <submittedName>
        <fullName evidence="2">Uncharacterized protein</fullName>
    </submittedName>
</protein>
<dbReference type="AlphaFoldDB" id="A0A0D8HJ75"/>
<reference evidence="2 3" key="1">
    <citation type="submission" date="2015-01" db="EMBL/GenBank/DDBJ databases">
        <title>Draft genome of the acidophilic iron oxidizer Acidithrix ferrooxidans strain Py-F3.</title>
        <authorList>
            <person name="Poehlein A."/>
            <person name="Eisen S."/>
            <person name="Schloemann M."/>
            <person name="Johnson B.D."/>
            <person name="Daniel R."/>
            <person name="Muehling M."/>
        </authorList>
    </citation>
    <scope>NUCLEOTIDE SEQUENCE [LARGE SCALE GENOMIC DNA]</scope>
    <source>
        <strain evidence="2 3">Py-F3</strain>
    </source>
</reference>
<gene>
    <name evidence="2" type="ORF">AXFE_11910</name>
</gene>
<dbReference type="EMBL" id="JXYS01000027">
    <property type="protein sequence ID" value="KJF17909.1"/>
    <property type="molecule type" value="Genomic_DNA"/>
</dbReference>
<keyword evidence="1" id="KW-1133">Transmembrane helix</keyword>
<name>A0A0D8HJ75_9ACTN</name>
<feature type="transmembrane region" description="Helical" evidence="1">
    <location>
        <begin position="166"/>
        <end position="191"/>
    </location>
</feature>
<proteinExistence type="predicted"/>
<dbReference type="Proteomes" id="UP000032360">
    <property type="component" value="Unassembled WGS sequence"/>
</dbReference>
<feature type="transmembrane region" description="Helical" evidence="1">
    <location>
        <begin position="59"/>
        <end position="80"/>
    </location>
</feature>